<keyword evidence="10" id="KW-0506">mRNA capping</keyword>
<evidence type="ECO:0000256" key="13">
    <source>
        <dbReference type="ARBA" id="ARBA00049042"/>
    </source>
</evidence>
<comment type="catalytic activity">
    <reaction evidence="13">
        <text>a 5'-end (N(7)-methyl 5'-triphosphoguanosine)-ribonucleoside in mRNA + S-adenosyl-L-methionine = a 5'-end (N(7)-methyl 5'-triphosphoguanosine)-(2'-O-methyl-ribonucleoside) in mRNA + S-adenosyl-L-homocysteine + H(+)</text>
        <dbReference type="Rhea" id="RHEA:67020"/>
        <dbReference type="Rhea" id="RHEA-COMP:17167"/>
        <dbReference type="Rhea" id="RHEA-COMP:17168"/>
        <dbReference type="ChEBI" id="CHEBI:15378"/>
        <dbReference type="ChEBI" id="CHEBI:57856"/>
        <dbReference type="ChEBI" id="CHEBI:59789"/>
        <dbReference type="ChEBI" id="CHEBI:156461"/>
        <dbReference type="ChEBI" id="CHEBI:167609"/>
        <dbReference type="EC" id="2.1.1.57"/>
    </reaction>
</comment>
<dbReference type="RefSeq" id="YP_010781766.1">
    <property type="nucleotide sequence ID" value="NC_075039.1"/>
</dbReference>
<evidence type="ECO:0000256" key="4">
    <source>
        <dbReference type="ARBA" id="ARBA00022603"/>
    </source>
</evidence>
<proteinExistence type="predicted"/>
<evidence type="ECO:0000256" key="8">
    <source>
        <dbReference type="ARBA" id="ARBA00022844"/>
    </source>
</evidence>
<sequence>MGINNSKNNEPSLLLQLFGKNEPNPIMVGGSAEPEIIDFEEDFIGIPSHSVVFKASQLKDKMSFDESRKIKSRHEKINLHLGQLKLFFSELLFLTKYIQDVNKVLYVGAASGYHISKLADLFPDVIFDLWDPGRFNLQERKNIKIYNHPFTNESAKTYAINNEKILFMSDIRTLSIAKMVKTQQNEKVDEIVEEDMLMQAQWIKIINPVYAYLKFRLPWYNSKSKYLKGTIYLQPYSPLSTEARLMTNNYTDYVEYDNVDYDEKMAYFNRAIRPFQLSVRWENILNKYDLLNTWDTVLSLYITDYYLRKIHGIRSDEETGKLFMEILKFHIDEFGKKYDVVFNQ</sequence>
<evidence type="ECO:0000256" key="10">
    <source>
        <dbReference type="ARBA" id="ARBA00023042"/>
    </source>
</evidence>
<dbReference type="SUPFAM" id="SSF53335">
    <property type="entry name" value="S-adenosyl-L-methionine-dependent methyltransferases"/>
    <property type="match status" value="1"/>
</dbReference>
<keyword evidence="4" id="KW-0489">Methyltransferase</keyword>
<keyword evidence="4" id="KW-0808">Transferase</keyword>
<protein>
    <recommendedName>
        <fullName evidence="3">Cap-specific mRNA (nucleoside-2'-O-)-methyltransferase</fullName>
        <ecNumber evidence="2">2.1.1.57</ecNumber>
    </recommendedName>
</protein>
<accession>A0A6N1NYI6</accession>
<keyword evidence="5" id="KW-0507">mRNA processing</keyword>
<evidence type="ECO:0000313" key="14">
    <source>
        <dbReference type="EMBL" id="QKU35112.1"/>
    </source>
</evidence>
<keyword evidence="9" id="KW-0648">Protein biosynthesis</keyword>
<dbReference type="Pfam" id="PF01358">
    <property type="entry name" value="PARP_regulatory"/>
    <property type="match status" value="1"/>
</dbReference>
<evidence type="ECO:0000256" key="11">
    <source>
        <dbReference type="ARBA" id="ARBA00034661"/>
    </source>
</evidence>
<dbReference type="InterPro" id="IPR025804">
    <property type="entry name" value="Pox/kineto_cap_MeTfrase"/>
</dbReference>
<reference evidence="14" key="1">
    <citation type="submission" date="2017-01" db="EMBL/GenBank/DDBJ databases">
        <authorList>
            <person name="Assis F.L."/>
            <person name="Abrahao J.S."/>
            <person name="Silva L."/>
            <person name="Khalil J.B."/>
            <person name="Rodrigues R."/>
            <person name="Silva L.S."/>
            <person name="Arantes T."/>
            <person name="Boratto P."/>
            <person name="Andrade M."/>
            <person name="Kroon E.G."/>
            <person name="Ribeiro B."/>
            <person name="Bergier I."/>
            <person name="Seligmann H."/>
            <person name="Ghigo E."/>
            <person name="Colson P."/>
            <person name="Levasseur A."/>
            <person name="Raoult D."/>
            <person name="Scola B.L."/>
        </authorList>
    </citation>
    <scope>NUCLEOTIDE SEQUENCE</scope>
    <source>
        <strain evidence="14">Soda lake</strain>
    </source>
</reference>
<dbReference type="PROSITE" id="PS51612">
    <property type="entry name" value="SAM_MT_2O_PK"/>
    <property type="match status" value="1"/>
</dbReference>
<dbReference type="GeneID" id="80518530"/>
<dbReference type="EC" id="2.1.1.57" evidence="2"/>
<dbReference type="GO" id="GO:0004483">
    <property type="term" value="F:methyltransferase cap1 activity"/>
    <property type="evidence" value="ECO:0007669"/>
    <property type="project" value="UniProtKB-EC"/>
</dbReference>
<evidence type="ECO:0000256" key="6">
    <source>
        <dbReference type="ARBA" id="ARBA00022691"/>
    </source>
</evidence>
<keyword evidence="6" id="KW-0949">S-adenosyl-L-methionine</keyword>
<dbReference type="InterPro" id="IPR000176">
    <property type="entry name" value="mRNA_MeTrfase-like"/>
</dbReference>
<keyword evidence="7" id="KW-0251">Elongation factor</keyword>
<dbReference type="InterPro" id="IPR029063">
    <property type="entry name" value="SAM-dependent_MTases_sf"/>
</dbReference>
<dbReference type="KEGG" id="vg:80518530"/>
<evidence type="ECO:0000256" key="1">
    <source>
        <dbReference type="ARBA" id="ARBA00004328"/>
    </source>
</evidence>
<dbReference type="GO" id="GO:0006370">
    <property type="term" value="P:7-methylguanosine mRNA capping"/>
    <property type="evidence" value="ECO:0007669"/>
    <property type="project" value="UniProtKB-KW"/>
</dbReference>
<keyword evidence="8" id="KW-0946">Virion</keyword>
<dbReference type="GO" id="GO:0044423">
    <property type="term" value="C:virion component"/>
    <property type="evidence" value="ECO:0007669"/>
    <property type="project" value="UniProtKB-KW"/>
</dbReference>
<name>A0A6N1NYI6_9VIRU</name>
<evidence type="ECO:0000256" key="3">
    <source>
        <dbReference type="ARBA" id="ARBA00015701"/>
    </source>
</evidence>
<comment type="subunit">
    <text evidence="12">Interacts with poly(A) polymerase catalytic subunit OPG063. Interacts with OPG109 and OPG123; these interactions might help linking transcription to capping and polyadenylation.</text>
</comment>
<dbReference type="CDD" id="cd20760">
    <property type="entry name" value="capping_2-OMTase_Mimiviridae"/>
    <property type="match status" value="1"/>
</dbReference>
<dbReference type="EMBL" id="KY523104">
    <property type="protein sequence ID" value="QKU35112.1"/>
    <property type="molecule type" value="Genomic_DNA"/>
</dbReference>
<evidence type="ECO:0000256" key="5">
    <source>
        <dbReference type="ARBA" id="ARBA00022664"/>
    </source>
</evidence>
<evidence type="ECO:0000256" key="12">
    <source>
        <dbReference type="ARBA" id="ARBA00046511"/>
    </source>
</evidence>
<comment type="subcellular location">
    <subcellularLocation>
        <location evidence="1">Virion</location>
    </subcellularLocation>
</comment>
<evidence type="ECO:0000256" key="9">
    <source>
        <dbReference type="ARBA" id="ARBA00022917"/>
    </source>
</evidence>
<reference evidence="14" key="2">
    <citation type="journal article" date="2018" name="Nat. Commun.">
        <title>Tailed giant Tupanvirus possesses the most complete translational apparatus of the known virosphere.</title>
        <authorList>
            <person name="Abrahao J."/>
            <person name="Silva L."/>
            <person name="Silva L.S."/>
            <person name="Khalil J.Y.B."/>
            <person name="Rodrigues R."/>
            <person name="Arantes T."/>
            <person name="Assis F."/>
            <person name="Boratto P."/>
            <person name="Andrade M."/>
            <person name="Kroon E.G."/>
            <person name="Ribeiro B."/>
            <person name="Bergier I."/>
            <person name="Seligmann H."/>
            <person name="Ghigo E."/>
            <person name="Colson P."/>
            <person name="Levasseur A."/>
            <person name="Kroemer G."/>
            <person name="Raoult D."/>
            <person name="La Scola B."/>
        </authorList>
    </citation>
    <scope>NUCLEOTIDE SEQUENCE [LARGE SCALE GENOMIC DNA]</scope>
    <source>
        <strain evidence="14">Soda lake</strain>
    </source>
</reference>
<dbReference type="GO" id="GO:0032259">
    <property type="term" value="P:methylation"/>
    <property type="evidence" value="ECO:0007669"/>
    <property type="project" value="UniProtKB-KW"/>
</dbReference>
<dbReference type="Gene3D" id="3.40.50.150">
    <property type="entry name" value="Vaccinia Virus protein VP39"/>
    <property type="match status" value="1"/>
</dbReference>
<evidence type="ECO:0000256" key="2">
    <source>
        <dbReference type="ARBA" id="ARBA00011923"/>
    </source>
</evidence>
<organism evidence="14">
    <name type="scientific">Tupanvirus soda lake</name>
    <dbReference type="NCBI Taxonomy" id="2126985"/>
    <lineage>
        <taxon>Viruses</taxon>
        <taxon>Varidnaviria</taxon>
        <taxon>Bamfordvirae</taxon>
        <taxon>Nucleocytoviricota</taxon>
        <taxon>Megaviricetes</taxon>
        <taxon>Imitervirales</taxon>
        <taxon>Mimiviridae</taxon>
        <taxon>Megamimivirinae</taxon>
        <taxon>Tupanvirus</taxon>
        <taxon>Tupanvirus salinum</taxon>
    </lineage>
</organism>
<comment type="function">
    <text evidence="11">Displays methyltransferase, positive regulation of the poly(A) polymerase and transcription elongation activities. Involved in the modification of both mRNA ends and in intermediate and late gene positive transcription elongation. At the mRNAs 5' end, methylates the ribose 2' OH group of the first transcribed nucleotide, thereby producing a 2'-O-methylpurine cap. At the 3' end, functions as a processivity factor which stimulates the activity of the viral poly(A) polymerase OPG063 that creates mRNA's poly(A) tail. In the presence of OPG102, OPG063 does not dissociate from the RNA allowing tail elongation to around 250 adenylates.</text>
</comment>
<evidence type="ECO:0000256" key="7">
    <source>
        <dbReference type="ARBA" id="ARBA00022768"/>
    </source>
</evidence>